<dbReference type="AlphaFoldDB" id="A0A9D4IT30"/>
<comment type="caution">
    <text evidence="1">The sequence shown here is derived from an EMBL/GenBank/DDBJ whole genome shotgun (WGS) entry which is preliminary data.</text>
</comment>
<reference evidence="1" key="2">
    <citation type="submission" date="2020-11" db="EMBL/GenBank/DDBJ databases">
        <authorList>
            <person name="McCartney M.A."/>
            <person name="Auch B."/>
            <person name="Kono T."/>
            <person name="Mallez S."/>
            <person name="Becker A."/>
            <person name="Gohl D.M."/>
            <person name="Silverstein K.A.T."/>
            <person name="Koren S."/>
            <person name="Bechman K.B."/>
            <person name="Herman A."/>
            <person name="Abrahante J.E."/>
            <person name="Garbe J."/>
        </authorList>
    </citation>
    <scope>NUCLEOTIDE SEQUENCE</scope>
    <source>
        <strain evidence="1">Duluth1</strain>
        <tissue evidence="1">Whole animal</tissue>
    </source>
</reference>
<reference evidence="1" key="1">
    <citation type="journal article" date="2019" name="bioRxiv">
        <title>The Genome of the Zebra Mussel, Dreissena polymorpha: A Resource for Invasive Species Research.</title>
        <authorList>
            <person name="McCartney M.A."/>
            <person name="Auch B."/>
            <person name="Kono T."/>
            <person name="Mallez S."/>
            <person name="Zhang Y."/>
            <person name="Obille A."/>
            <person name="Becker A."/>
            <person name="Abrahante J.E."/>
            <person name="Garbe J."/>
            <person name="Badalamenti J.P."/>
            <person name="Herman A."/>
            <person name="Mangelson H."/>
            <person name="Liachko I."/>
            <person name="Sullivan S."/>
            <person name="Sone E.D."/>
            <person name="Koren S."/>
            <person name="Silverstein K.A.T."/>
            <person name="Beckman K.B."/>
            <person name="Gohl D.M."/>
        </authorList>
    </citation>
    <scope>NUCLEOTIDE SEQUENCE</scope>
    <source>
        <strain evidence="1">Duluth1</strain>
        <tissue evidence="1">Whole animal</tissue>
    </source>
</reference>
<name>A0A9D4IT30_DREPO</name>
<organism evidence="1 2">
    <name type="scientific">Dreissena polymorpha</name>
    <name type="common">Zebra mussel</name>
    <name type="synonym">Mytilus polymorpha</name>
    <dbReference type="NCBI Taxonomy" id="45954"/>
    <lineage>
        <taxon>Eukaryota</taxon>
        <taxon>Metazoa</taxon>
        <taxon>Spiralia</taxon>
        <taxon>Lophotrochozoa</taxon>
        <taxon>Mollusca</taxon>
        <taxon>Bivalvia</taxon>
        <taxon>Autobranchia</taxon>
        <taxon>Heteroconchia</taxon>
        <taxon>Euheterodonta</taxon>
        <taxon>Imparidentia</taxon>
        <taxon>Neoheterodontei</taxon>
        <taxon>Myida</taxon>
        <taxon>Dreissenoidea</taxon>
        <taxon>Dreissenidae</taxon>
        <taxon>Dreissena</taxon>
    </lineage>
</organism>
<evidence type="ECO:0000313" key="1">
    <source>
        <dbReference type="EMBL" id="KAH3785630.1"/>
    </source>
</evidence>
<accession>A0A9D4IT30</accession>
<sequence length="110" mass="12617">MVCTGCCATLDNIITYLFKRLTSKKKKTMTSPQDSQTFLRILELHPEILQQVPGWLSPLGKRGVMHVHKVSSLIGQCSLHRFEQAVYTYNASNLRLYLFCRIFWATAVHS</sequence>
<dbReference type="EMBL" id="JAIWYP010000008">
    <property type="protein sequence ID" value="KAH3785630.1"/>
    <property type="molecule type" value="Genomic_DNA"/>
</dbReference>
<dbReference type="Proteomes" id="UP000828390">
    <property type="component" value="Unassembled WGS sequence"/>
</dbReference>
<proteinExistence type="predicted"/>
<keyword evidence="2" id="KW-1185">Reference proteome</keyword>
<evidence type="ECO:0000313" key="2">
    <source>
        <dbReference type="Proteomes" id="UP000828390"/>
    </source>
</evidence>
<gene>
    <name evidence="1" type="ORF">DPMN_163723</name>
</gene>
<protein>
    <submittedName>
        <fullName evidence="1">Uncharacterized protein</fullName>
    </submittedName>
</protein>